<name>A0ABV6Y2B5_9HYPH</name>
<evidence type="ECO:0000313" key="1">
    <source>
        <dbReference type="EMBL" id="MFC1455406.1"/>
    </source>
</evidence>
<comment type="caution">
    <text evidence="1">The sequence shown here is derived from an EMBL/GenBank/DDBJ whole genome shotgun (WGS) entry which is preliminary data.</text>
</comment>
<sequence length="204" mass="21973">MNLLASTLSPATAQRYAMAIADPTTGAFLDKLQFHEALPLVIAYAGRVTKAGYHVTEIKAGRFSGLDCGANSEAWTETFIQVWDVPGEPQSRMMTVGKFLAIMDKVARDVGLDPASRLTFECGDDLGVIGLYAVDGIAVEPERVLVSLTPRHASCKPRDRWFETNGIDKPVRLTEDDALTEKGITSAVSGCCSTEKSPSNAKCC</sequence>
<dbReference type="RefSeq" id="WP_203271101.1">
    <property type="nucleotide sequence ID" value="NZ_JAFBID010000009.1"/>
</dbReference>
<reference evidence="1 2" key="1">
    <citation type="submission" date="2024-09" db="EMBL/GenBank/DDBJ databases">
        <title>Nodulacao em especies de Leguminosae Basais da Amazonia e Caracterizacao dos Rizobios e Bacterias Associadas aos Nodulos.</title>
        <authorList>
            <person name="Jambeiro I.C.A."/>
            <person name="Lopes I.S."/>
            <person name="Aguiar E.R.G.R."/>
            <person name="Santos A.F.J."/>
            <person name="Dos Santos J.M.F."/>
            <person name="Gross E."/>
        </authorList>
    </citation>
    <scope>NUCLEOTIDE SEQUENCE [LARGE SCALE GENOMIC DNA]</scope>
    <source>
        <strain evidence="1 2">BRUESC1165</strain>
    </source>
</reference>
<evidence type="ECO:0000313" key="2">
    <source>
        <dbReference type="Proteomes" id="UP001593940"/>
    </source>
</evidence>
<dbReference type="InterPro" id="IPR045534">
    <property type="entry name" value="DUF6428"/>
</dbReference>
<proteinExistence type="predicted"/>
<keyword evidence="2" id="KW-1185">Reference proteome</keyword>
<dbReference type="Proteomes" id="UP001593940">
    <property type="component" value="Unassembled WGS sequence"/>
</dbReference>
<gene>
    <name evidence="1" type="ORF">ACETIH_01325</name>
</gene>
<organism evidence="1 2">
    <name type="scientific">Microvirga arabica</name>
    <dbReference type="NCBI Taxonomy" id="1128671"/>
    <lineage>
        <taxon>Bacteria</taxon>
        <taxon>Pseudomonadati</taxon>
        <taxon>Pseudomonadota</taxon>
        <taxon>Alphaproteobacteria</taxon>
        <taxon>Hyphomicrobiales</taxon>
        <taxon>Methylobacteriaceae</taxon>
        <taxon>Microvirga</taxon>
    </lineage>
</organism>
<protein>
    <submittedName>
        <fullName evidence="1">DUF6428 family protein</fullName>
    </submittedName>
</protein>
<dbReference type="EMBL" id="JBHOMY010000003">
    <property type="protein sequence ID" value="MFC1455406.1"/>
    <property type="molecule type" value="Genomic_DNA"/>
</dbReference>
<dbReference type="Pfam" id="PF20001">
    <property type="entry name" value="DUF6428"/>
    <property type="match status" value="1"/>
</dbReference>
<accession>A0ABV6Y2B5</accession>